<dbReference type="HOGENOM" id="CLU_1671987_0_0_1"/>
<dbReference type="PANTHER" id="PTHR48475:SF1">
    <property type="entry name" value="RNASE H TYPE-1 DOMAIN-CONTAINING PROTEIN"/>
    <property type="match status" value="1"/>
</dbReference>
<dbReference type="InterPro" id="IPR043502">
    <property type="entry name" value="DNA/RNA_pol_sf"/>
</dbReference>
<name>J3NCG9_ORYBR</name>
<sequence length="158" mass="17164">MASPLLLGALGNGGNIIPPWPNITQPRRNWTGGKVGIKLSEFDHHFAARHAIKSQALANSVEEWTPSTTPELPLEPGAVDLEDSMNRGPQTTHWTMHFDGSLILQGAGAGVILTSPTGDILRYVVRLVFWMTNKTAQYEGLLARLRAATSMGSTASWF</sequence>
<dbReference type="InterPro" id="IPR036397">
    <property type="entry name" value="RNaseH_sf"/>
</dbReference>
<organism evidence="1">
    <name type="scientific">Oryza brachyantha</name>
    <name type="common">malo sina</name>
    <dbReference type="NCBI Taxonomy" id="4533"/>
    <lineage>
        <taxon>Eukaryota</taxon>
        <taxon>Viridiplantae</taxon>
        <taxon>Streptophyta</taxon>
        <taxon>Embryophyta</taxon>
        <taxon>Tracheophyta</taxon>
        <taxon>Spermatophyta</taxon>
        <taxon>Magnoliopsida</taxon>
        <taxon>Liliopsida</taxon>
        <taxon>Poales</taxon>
        <taxon>Poaceae</taxon>
        <taxon>BOP clade</taxon>
        <taxon>Oryzoideae</taxon>
        <taxon>Oryzeae</taxon>
        <taxon>Oryzinae</taxon>
        <taxon>Oryza</taxon>
    </lineage>
</organism>
<dbReference type="OMA" id="SACMIAW"/>
<reference evidence="1" key="1">
    <citation type="journal article" date="2013" name="Nat. Commun.">
        <title>Whole-genome sequencing of Oryza brachyantha reveals mechanisms underlying Oryza genome evolution.</title>
        <authorList>
            <person name="Chen J."/>
            <person name="Huang Q."/>
            <person name="Gao D."/>
            <person name="Wang J."/>
            <person name="Lang Y."/>
            <person name="Liu T."/>
            <person name="Li B."/>
            <person name="Bai Z."/>
            <person name="Luis Goicoechea J."/>
            <person name="Liang C."/>
            <person name="Chen C."/>
            <person name="Zhang W."/>
            <person name="Sun S."/>
            <person name="Liao Y."/>
            <person name="Zhang X."/>
            <person name="Yang L."/>
            <person name="Song C."/>
            <person name="Wang M."/>
            <person name="Shi J."/>
            <person name="Liu G."/>
            <person name="Liu J."/>
            <person name="Zhou H."/>
            <person name="Zhou W."/>
            <person name="Yu Q."/>
            <person name="An N."/>
            <person name="Chen Y."/>
            <person name="Cai Q."/>
            <person name="Wang B."/>
            <person name="Liu B."/>
            <person name="Min J."/>
            <person name="Huang Y."/>
            <person name="Wu H."/>
            <person name="Li Z."/>
            <person name="Zhang Y."/>
            <person name="Yin Y."/>
            <person name="Song W."/>
            <person name="Jiang J."/>
            <person name="Jackson S.A."/>
            <person name="Wing R.A."/>
            <person name="Wang J."/>
            <person name="Chen M."/>
        </authorList>
    </citation>
    <scope>NUCLEOTIDE SEQUENCE [LARGE SCALE GENOMIC DNA]</scope>
    <source>
        <strain evidence="1">cv. IRGC 101232</strain>
    </source>
</reference>
<dbReference type="Gene3D" id="3.30.420.10">
    <property type="entry name" value="Ribonuclease H-like superfamily/Ribonuclease H"/>
    <property type="match status" value="1"/>
</dbReference>
<dbReference type="eggNOG" id="KOG0017">
    <property type="taxonomic scope" value="Eukaryota"/>
</dbReference>
<dbReference type="EnsemblPlants" id="OB12G16770.1">
    <property type="protein sequence ID" value="OB12G16770.1"/>
    <property type="gene ID" value="OB12G16770"/>
</dbReference>
<proteinExistence type="predicted"/>
<reference evidence="1" key="2">
    <citation type="submission" date="2013-04" db="UniProtKB">
        <authorList>
            <consortium name="EnsemblPlants"/>
        </authorList>
    </citation>
    <scope>IDENTIFICATION</scope>
</reference>
<dbReference type="Proteomes" id="UP000006038">
    <property type="component" value="Chromosome 12"/>
</dbReference>
<dbReference type="GO" id="GO:0003676">
    <property type="term" value="F:nucleic acid binding"/>
    <property type="evidence" value="ECO:0007669"/>
    <property type="project" value="InterPro"/>
</dbReference>
<accession>J3NCG9</accession>
<keyword evidence="2" id="KW-1185">Reference proteome</keyword>
<dbReference type="Gramene" id="OB12G16770.1">
    <property type="protein sequence ID" value="OB12G16770.1"/>
    <property type="gene ID" value="OB12G16770"/>
</dbReference>
<dbReference type="AlphaFoldDB" id="J3NCG9"/>
<dbReference type="SUPFAM" id="SSF56672">
    <property type="entry name" value="DNA/RNA polymerases"/>
    <property type="match status" value="1"/>
</dbReference>
<evidence type="ECO:0000313" key="2">
    <source>
        <dbReference type="Proteomes" id="UP000006038"/>
    </source>
</evidence>
<evidence type="ECO:0008006" key="3">
    <source>
        <dbReference type="Google" id="ProtNLM"/>
    </source>
</evidence>
<evidence type="ECO:0000313" key="1">
    <source>
        <dbReference type="EnsemblPlants" id="OB12G16770.1"/>
    </source>
</evidence>
<dbReference type="PANTHER" id="PTHR48475">
    <property type="entry name" value="RIBONUCLEASE H"/>
    <property type="match status" value="1"/>
</dbReference>
<protein>
    <recommendedName>
        <fullName evidence="3">RNase H type-1 domain-containing protein</fullName>
    </recommendedName>
</protein>